<dbReference type="Proteomes" id="UP000078492">
    <property type="component" value="Unassembled WGS sequence"/>
</dbReference>
<dbReference type="Pfam" id="PF23309">
    <property type="entry name" value="DUF7083"/>
    <property type="match status" value="1"/>
</dbReference>
<accession>A0A151IT05</accession>
<name>A0A151IT05_9HYME</name>
<proteinExistence type="predicted"/>
<dbReference type="EMBL" id="KQ981051">
    <property type="protein sequence ID" value="KYN10012.1"/>
    <property type="molecule type" value="Genomic_DNA"/>
</dbReference>
<sequence>MVTLLQQTQGNLTSTSSQSTVLDSVVSAPLAKSSQFSNLAERLGKFIHEPDKGKTFTLWYERHEGTFTDGAKGLIEEERKQLLLNALGDDEYQRLLSRLSPVKPYDLNFSDLVKQLKKQFHDNKSLFQRRFEALNFRATPPMAVIDILDRISILGDAFEINNFNIDQLKILLTAIALSDHAYHTERALLFKITAEKENCTYSDIREICYAHVVRSADVKRVEDQ</sequence>
<dbReference type="AlphaFoldDB" id="A0A151IT05"/>
<evidence type="ECO:0000313" key="2">
    <source>
        <dbReference type="EMBL" id="KYN10012.1"/>
    </source>
</evidence>
<organism evidence="2 3">
    <name type="scientific">Trachymyrmex cornetzi</name>
    <dbReference type="NCBI Taxonomy" id="471704"/>
    <lineage>
        <taxon>Eukaryota</taxon>
        <taxon>Metazoa</taxon>
        <taxon>Ecdysozoa</taxon>
        <taxon>Arthropoda</taxon>
        <taxon>Hexapoda</taxon>
        <taxon>Insecta</taxon>
        <taxon>Pterygota</taxon>
        <taxon>Neoptera</taxon>
        <taxon>Endopterygota</taxon>
        <taxon>Hymenoptera</taxon>
        <taxon>Apocrita</taxon>
        <taxon>Aculeata</taxon>
        <taxon>Formicoidea</taxon>
        <taxon>Formicidae</taxon>
        <taxon>Myrmicinae</taxon>
        <taxon>Trachymyrmex</taxon>
    </lineage>
</organism>
<feature type="domain" description="DUF7083" evidence="1">
    <location>
        <begin position="36"/>
        <end position="122"/>
    </location>
</feature>
<dbReference type="InterPro" id="IPR055510">
    <property type="entry name" value="DUF7083"/>
</dbReference>
<protein>
    <recommendedName>
        <fullName evidence="1">DUF7083 domain-containing protein</fullName>
    </recommendedName>
</protein>
<reference evidence="2 3" key="1">
    <citation type="submission" date="2015-09" db="EMBL/GenBank/DDBJ databases">
        <title>Trachymyrmex cornetzi WGS genome.</title>
        <authorList>
            <person name="Nygaard S."/>
            <person name="Hu H."/>
            <person name="Boomsma J."/>
            <person name="Zhang G."/>
        </authorList>
    </citation>
    <scope>NUCLEOTIDE SEQUENCE [LARGE SCALE GENOMIC DNA]</scope>
    <source>
        <strain evidence="2">Tcor2-1</strain>
        <tissue evidence="2">Whole body</tissue>
    </source>
</reference>
<evidence type="ECO:0000259" key="1">
    <source>
        <dbReference type="Pfam" id="PF23309"/>
    </source>
</evidence>
<evidence type="ECO:0000313" key="3">
    <source>
        <dbReference type="Proteomes" id="UP000078492"/>
    </source>
</evidence>
<gene>
    <name evidence="2" type="ORF">ALC57_17865</name>
</gene>
<keyword evidence="3" id="KW-1185">Reference proteome</keyword>